<feature type="signal peptide" evidence="6">
    <location>
        <begin position="1"/>
        <end position="18"/>
    </location>
</feature>
<dbReference type="PANTHER" id="PTHR30124">
    <property type="entry name" value="MEMBRANE-BOUND LYTIC MUREIN TRANSGLYCOSYLASE A"/>
    <property type="match status" value="1"/>
</dbReference>
<dbReference type="PANTHER" id="PTHR30124:SF0">
    <property type="entry name" value="MEMBRANE-BOUND LYTIC MUREIN TRANSGLYCOSYLASE A"/>
    <property type="match status" value="1"/>
</dbReference>
<dbReference type="GO" id="GO:0008933">
    <property type="term" value="F:peptidoglycan lytic transglycosylase activity"/>
    <property type="evidence" value="ECO:0007669"/>
    <property type="project" value="TreeGrafter"/>
</dbReference>
<reference evidence="8 9" key="1">
    <citation type="submission" date="2018-09" db="EMBL/GenBank/DDBJ databases">
        <title>Sphingomonas peninsula sp. nov., isolated from fildes peninsula, Antarctic soil.</title>
        <authorList>
            <person name="Yingchao G."/>
        </authorList>
    </citation>
    <scope>NUCLEOTIDE SEQUENCE [LARGE SCALE GENOMIC DNA]</scope>
    <source>
        <strain evidence="8 9">YZ-8</strain>
    </source>
</reference>
<accession>A0A494TF61</accession>
<dbReference type="Gene3D" id="2.40.40.10">
    <property type="entry name" value="RlpA-like domain"/>
    <property type="match status" value="1"/>
</dbReference>
<dbReference type="InterPro" id="IPR005300">
    <property type="entry name" value="MltA_B"/>
</dbReference>
<dbReference type="GO" id="GO:0009254">
    <property type="term" value="P:peptidoglycan turnover"/>
    <property type="evidence" value="ECO:0007669"/>
    <property type="project" value="InterPro"/>
</dbReference>
<protein>
    <recommendedName>
        <fullName evidence="2">peptidoglycan lytic exotransglycosylase</fullName>
        <ecNumber evidence="2">4.2.2.n1</ecNumber>
    </recommendedName>
    <alternativeName>
        <fullName evidence="5">Murein hydrolase A</fullName>
    </alternativeName>
</protein>
<keyword evidence="9" id="KW-1185">Reference proteome</keyword>
<dbReference type="CDD" id="cd14485">
    <property type="entry name" value="mltA_like_LT_A"/>
    <property type="match status" value="1"/>
</dbReference>
<dbReference type="InterPro" id="IPR010611">
    <property type="entry name" value="3D_dom"/>
</dbReference>
<comment type="catalytic activity">
    <reaction evidence="1">
        <text>Exolytic cleavage of the (1-&gt;4)-beta-glycosidic linkage between N-acetylmuramic acid (MurNAc) and N-acetylglucosamine (GlcNAc) residues in peptidoglycan, from either the reducing or the non-reducing ends of the peptidoglycan chains, with concomitant formation of a 1,6-anhydrobond in the MurNAc residue.</text>
        <dbReference type="EC" id="4.2.2.n1"/>
    </reaction>
</comment>
<evidence type="ECO:0000256" key="1">
    <source>
        <dbReference type="ARBA" id="ARBA00001420"/>
    </source>
</evidence>
<dbReference type="AlphaFoldDB" id="A0A494TF61"/>
<sequence length="417" mass="43228">MKRLLGVALAAQVLAGCAANGPPKSPGSASVANYPIKPSTPIAPAIVQKPVLVAPGTTALSNGVVSGPAVASLKIDKVAASRALKAFQLSCPALLRRSDYSGLTTNADWTAVCAAATTWDGAQAVRFFTDNFETVQVGAGTSYATGYYEPEIAGSRTPAPGYPVPIYSRPPDEVDVDLGLFSDRLVGKKITGRVVGTGLVPYFTRSEIEDGALAGKGLELAYAADPVEFFFLQIQGSGRLKLPDGTTMQIAYGGQNGRDYTGIGELMHQRGLVVPGQLSMQGIMTYLRAHPDEGRAIMRENKSWVFFREISGDGPIGALGIAVTGQGSVAADPAFVPLGAPVFLSMDRADATGLWIAQDTGGAIKGANRFDTFWGAGDQARVIAGGMSARGTAFIMLPKGVLARLLMGSATGGGTTP</sequence>
<dbReference type="SUPFAM" id="SSF50685">
    <property type="entry name" value="Barwin-like endoglucanases"/>
    <property type="match status" value="1"/>
</dbReference>
<proteinExistence type="predicted"/>
<dbReference type="CDD" id="cd14668">
    <property type="entry name" value="mlta_B"/>
    <property type="match status" value="1"/>
</dbReference>
<dbReference type="GO" id="GO:0009253">
    <property type="term" value="P:peptidoglycan catabolic process"/>
    <property type="evidence" value="ECO:0007669"/>
    <property type="project" value="TreeGrafter"/>
</dbReference>
<evidence type="ECO:0000259" key="7">
    <source>
        <dbReference type="SMART" id="SM00925"/>
    </source>
</evidence>
<evidence type="ECO:0000313" key="8">
    <source>
        <dbReference type="EMBL" id="AYJ85902.1"/>
    </source>
</evidence>
<feature type="chain" id="PRO_5019811945" description="peptidoglycan lytic exotransglycosylase" evidence="6">
    <location>
        <begin position="19"/>
        <end position="417"/>
    </location>
</feature>
<keyword evidence="4" id="KW-0961">Cell wall biogenesis/degradation</keyword>
<dbReference type="RefSeq" id="WP_121152527.1">
    <property type="nucleotide sequence ID" value="NZ_CP032829.1"/>
</dbReference>
<dbReference type="OrthoDB" id="9783686at2"/>
<organism evidence="8 9">
    <name type="scientific">Sphingomonas paeninsulae</name>
    <dbReference type="NCBI Taxonomy" id="2319844"/>
    <lineage>
        <taxon>Bacteria</taxon>
        <taxon>Pseudomonadati</taxon>
        <taxon>Pseudomonadota</taxon>
        <taxon>Alphaproteobacteria</taxon>
        <taxon>Sphingomonadales</taxon>
        <taxon>Sphingomonadaceae</taxon>
        <taxon>Sphingomonas</taxon>
    </lineage>
</organism>
<dbReference type="EC" id="4.2.2.n1" evidence="2"/>
<dbReference type="EMBL" id="CP032829">
    <property type="protein sequence ID" value="AYJ85902.1"/>
    <property type="molecule type" value="Genomic_DNA"/>
</dbReference>
<evidence type="ECO:0000256" key="6">
    <source>
        <dbReference type="SAM" id="SignalP"/>
    </source>
</evidence>
<dbReference type="Gene3D" id="2.40.240.50">
    <property type="entry name" value="Barwin-like endoglucanases"/>
    <property type="match status" value="1"/>
</dbReference>
<keyword evidence="3" id="KW-0456">Lyase</keyword>
<evidence type="ECO:0000256" key="4">
    <source>
        <dbReference type="ARBA" id="ARBA00023316"/>
    </source>
</evidence>
<gene>
    <name evidence="8" type="ORF">D3Y57_07855</name>
</gene>
<evidence type="ECO:0000313" key="9">
    <source>
        <dbReference type="Proteomes" id="UP000276254"/>
    </source>
</evidence>
<evidence type="ECO:0000256" key="3">
    <source>
        <dbReference type="ARBA" id="ARBA00023239"/>
    </source>
</evidence>
<dbReference type="Pfam" id="PF03562">
    <property type="entry name" value="MltA"/>
    <property type="match status" value="1"/>
</dbReference>
<dbReference type="Proteomes" id="UP000276254">
    <property type="component" value="Chromosome"/>
</dbReference>
<dbReference type="InterPro" id="IPR036908">
    <property type="entry name" value="RlpA-like_sf"/>
</dbReference>
<dbReference type="GO" id="GO:0004553">
    <property type="term" value="F:hydrolase activity, hydrolyzing O-glycosyl compounds"/>
    <property type="evidence" value="ECO:0007669"/>
    <property type="project" value="InterPro"/>
</dbReference>
<name>A0A494TF61_SPHPE</name>
<feature type="domain" description="Lytic transglycosylase MltA" evidence="7">
    <location>
        <begin position="151"/>
        <end position="308"/>
    </location>
</feature>
<keyword evidence="6" id="KW-0732">Signal</keyword>
<dbReference type="GO" id="GO:0071555">
    <property type="term" value="P:cell wall organization"/>
    <property type="evidence" value="ECO:0007669"/>
    <property type="project" value="UniProtKB-KW"/>
</dbReference>
<evidence type="ECO:0000256" key="2">
    <source>
        <dbReference type="ARBA" id="ARBA00012587"/>
    </source>
</evidence>
<dbReference type="PROSITE" id="PS51257">
    <property type="entry name" value="PROKAR_LIPOPROTEIN"/>
    <property type="match status" value="1"/>
</dbReference>
<dbReference type="KEGG" id="spha:D3Y57_07855"/>
<dbReference type="InterPro" id="IPR026044">
    <property type="entry name" value="MltA"/>
</dbReference>
<evidence type="ECO:0000256" key="5">
    <source>
        <dbReference type="ARBA" id="ARBA00030918"/>
    </source>
</evidence>
<dbReference type="GO" id="GO:0019867">
    <property type="term" value="C:outer membrane"/>
    <property type="evidence" value="ECO:0007669"/>
    <property type="project" value="InterPro"/>
</dbReference>
<dbReference type="Pfam" id="PF06725">
    <property type="entry name" value="3D"/>
    <property type="match status" value="1"/>
</dbReference>
<dbReference type="SMART" id="SM00925">
    <property type="entry name" value="MltA"/>
    <property type="match status" value="1"/>
</dbReference>